<dbReference type="Proteomes" id="UP000092612">
    <property type="component" value="Unassembled WGS sequence"/>
</dbReference>
<dbReference type="EMBL" id="LSFL01000035">
    <property type="protein sequence ID" value="OBY63227.1"/>
    <property type="molecule type" value="Genomic_DNA"/>
</dbReference>
<dbReference type="SUPFAM" id="SSF48452">
    <property type="entry name" value="TPR-like"/>
    <property type="match status" value="2"/>
</dbReference>
<dbReference type="STRING" id="996801.BW723_05360"/>
<keyword evidence="2" id="KW-1185">Reference proteome</keyword>
<dbReference type="PROSITE" id="PS51257">
    <property type="entry name" value="PROKAR_LIPOPROTEIN"/>
    <property type="match status" value="1"/>
</dbReference>
<evidence type="ECO:0008006" key="3">
    <source>
        <dbReference type="Google" id="ProtNLM"/>
    </source>
</evidence>
<dbReference type="RefSeq" id="WP_068361230.1">
    <property type="nucleotide sequence ID" value="NZ_CP019337.1"/>
</dbReference>
<dbReference type="InterPro" id="IPR019734">
    <property type="entry name" value="TPR_rpt"/>
</dbReference>
<sequence>MKNTQKTLILVIIFATIYACGTKKDTFISRNYQALTTKYNVLFNGKQYFQEGVNAINEEYKDDWFQQLPIEPIVFDEDEFVIPKYNNGPGTGFGNSRKKEEVQKELTTFEKAEEKAIKAIQIHGMNIDGYERNRQIDDAYLLLGKSRYYSQRFVPAVEAFNYVIANYPQANLIAETKIWRAKTNIRMDNEETAIETMKLLLVVRDTLEAHLPDEIKEQGHTALAMAYVRSDSLQKAKHHLQLATRTLNNRAQAARNLFVLGQMYSQEGKKDSASLVYQKLIDFKKAPYKYKIHANIELAKNSPNDSTANVVLEKLQKLIKDRDNRPYLDELYYQTGVLHQNNDSIQLALDYYNKSLRAEKGGDKQRTFTYEKLGNISFKQDLYQQASAYYDSVLQVSKDTLNLRIRRIKRKHKNLASLIKFENIVAKNDSIVRIASLSEDEQKQFFENYIEKLKTADEEAAQIRLNQLDFGDTNNGLQSADKGNWYFYNNQSLSFGKSEFQKIWGTRKLEDNWRWLEKSTIGGGTKDSAQTKKVNLKYDLDTYLSTIPTEISEIDSLKIDRNQALYELGLIYKEQFKNQKLAKERLVRVASLQPAKELMLPINWHLYEIYTNLGDVSSAEKYKNVILNQYPNTKFAQVIQNPNTKFEEEVAVNEIENTYKEMYYLYKENKFEEVITKVDEFLPTITNSELLPKFELLKAFAIGKFKDKEAYKTALEFVAVSYGNTEEGKRAKAIVAQLEK</sequence>
<dbReference type="OrthoDB" id="1522549at2"/>
<gene>
    <name evidence="1" type="ORF">LPB301_10350</name>
</gene>
<dbReference type="KEGG" id="prn:BW723_05360"/>
<comment type="caution">
    <text evidence="1">The sequence shown here is derived from an EMBL/GenBank/DDBJ whole genome shotgun (WGS) entry which is preliminary data.</text>
</comment>
<evidence type="ECO:0000313" key="2">
    <source>
        <dbReference type="Proteomes" id="UP000092612"/>
    </source>
</evidence>
<protein>
    <recommendedName>
        <fullName evidence="3">Gliding motility protein</fullName>
    </recommendedName>
</protein>
<dbReference type="Gene3D" id="1.25.40.10">
    <property type="entry name" value="Tetratricopeptide repeat domain"/>
    <property type="match status" value="4"/>
</dbReference>
<evidence type="ECO:0000313" key="1">
    <source>
        <dbReference type="EMBL" id="OBY63227.1"/>
    </source>
</evidence>
<dbReference type="SMART" id="SM00028">
    <property type="entry name" value="TPR"/>
    <property type="match status" value="5"/>
</dbReference>
<reference evidence="2" key="1">
    <citation type="submission" date="2016-02" db="EMBL/GenBank/DDBJ databases">
        <title>Paenibacillus sp. LPB0068, isolated from Crassostrea gigas.</title>
        <authorList>
            <person name="Shin S.-K."/>
            <person name="Yi H."/>
        </authorList>
    </citation>
    <scope>NUCLEOTIDE SEQUENCE [LARGE SCALE GENOMIC DNA]</scope>
    <source>
        <strain evidence="2">KCTC 23969</strain>
    </source>
</reference>
<accession>A0A1B8TU77</accession>
<dbReference type="InterPro" id="IPR011990">
    <property type="entry name" value="TPR-like_helical_dom_sf"/>
</dbReference>
<dbReference type="Pfam" id="PF13174">
    <property type="entry name" value="TPR_6"/>
    <property type="match status" value="1"/>
</dbReference>
<dbReference type="AlphaFoldDB" id="A0A1B8TU77"/>
<name>A0A1B8TU77_9FLAO</name>
<proteinExistence type="predicted"/>
<organism evidence="1 2">
    <name type="scientific">Polaribacter reichenbachii</name>
    <dbReference type="NCBI Taxonomy" id="996801"/>
    <lineage>
        <taxon>Bacteria</taxon>
        <taxon>Pseudomonadati</taxon>
        <taxon>Bacteroidota</taxon>
        <taxon>Flavobacteriia</taxon>
        <taxon>Flavobacteriales</taxon>
        <taxon>Flavobacteriaceae</taxon>
    </lineage>
</organism>
<dbReference type="Pfam" id="PF13181">
    <property type="entry name" value="TPR_8"/>
    <property type="match status" value="1"/>
</dbReference>